<sequence>MLKLSNHSGVSWKEKKQSTSSSKNCSQPVSLKPPWRRTYFPLVLPRTQPLETPCLSAGSSPTFISVSK</sequence>
<reference evidence="2 3" key="1">
    <citation type="submission" date="2021-06" db="EMBL/GenBank/DDBJ databases">
        <authorList>
            <person name="Palmer J.M."/>
        </authorList>
    </citation>
    <scope>NUCLEOTIDE SEQUENCE [LARGE SCALE GENOMIC DNA]</scope>
    <source>
        <strain evidence="2 3">AS_MEX2019</strain>
        <tissue evidence="2">Muscle</tissue>
    </source>
</reference>
<feature type="compositionally biased region" description="Polar residues" evidence="1">
    <location>
        <begin position="18"/>
        <end position="29"/>
    </location>
</feature>
<protein>
    <submittedName>
        <fullName evidence="2">Uncharacterized protein</fullName>
    </submittedName>
</protein>
<proteinExistence type="predicted"/>
<name>A0ABV1A3Y6_9TELE</name>
<dbReference type="Proteomes" id="UP001469553">
    <property type="component" value="Unassembled WGS sequence"/>
</dbReference>
<evidence type="ECO:0000313" key="2">
    <source>
        <dbReference type="EMBL" id="MEQ2312874.1"/>
    </source>
</evidence>
<dbReference type="EMBL" id="JAHRIP010080727">
    <property type="protein sequence ID" value="MEQ2312874.1"/>
    <property type="molecule type" value="Genomic_DNA"/>
</dbReference>
<evidence type="ECO:0000256" key="1">
    <source>
        <dbReference type="SAM" id="MobiDB-lite"/>
    </source>
</evidence>
<accession>A0ABV1A3Y6</accession>
<gene>
    <name evidence="2" type="ORF">AMECASPLE_035882</name>
</gene>
<feature type="region of interest" description="Disordered" evidence="1">
    <location>
        <begin position="1"/>
        <end position="30"/>
    </location>
</feature>
<organism evidence="2 3">
    <name type="scientific">Ameca splendens</name>
    <dbReference type="NCBI Taxonomy" id="208324"/>
    <lineage>
        <taxon>Eukaryota</taxon>
        <taxon>Metazoa</taxon>
        <taxon>Chordata</taxon>
        <taxon>Craniata</taxon>
        <taxon>Vertebrata</taxon>
        <taxon>Euteleostomi</taxon>
        <taxon>Actinopterygii</taxon>
        <taxon>Neopterygii</taxon>
        <taxon>Teleostei</taxon>
        <taxon>Neoteleostei</taxon>
        <taxon>Acanthomorphata</taxon>
        <taxon>Ovalentaria</taxon>
        <taxon>Atherinomorphae</taxon>
        <taxon>Cyprinodontiformes</taxon>
        <taxon>Goodeidae</taxon>
        <taxon>Ameca</taxon>
    </lineage>
</organism>
<keyword evidence="3" id="KW-1185">Reference proteome</keyword>
<comment type="caution">
    <text evidence="2">The sequence shown here is derived from an EMBL/GenBank/DDBJ whole genome shotgun (WGS) entry which is preliminary data.</text>
</comment>
<evidence type="ECO:0000313" key="3">
    <source>
        <dbReference type="Proteomes" id="UP001469553"/>
    </source>
</evidence>